<organism evidence="1 2">
    <name type="scientific">Plicaturopsis crispa FD-325 SS-3</name>
    <dbReference type="NCBI Taxonomy" id="944288"/>
    <lineage>
        <taxon>Eukaryota</taxon>
        <taxon>Fungi</taxon>
        <taxon>Dikarya</taxon>
        <taxon>Basidiomycota</taxon>
        <taxon>Agaricomycotina</taxon>
        <taxon>Agaricomycetes</taxon>
        <taxon>Agaricomycetidae</taxon>
        <taxon>Amylocorticiales</taxon>
        <taxon>Amylocorticiaceae</taxon>
        <taxon>Plicatura</taxon>
        <taxon>Plicaturopsis crispa</taxon>
    </lineage>
</organism>
<dbReference type="AlphaFoldDB" id="A0A0C9SQ97"/>
<evidence type="ECO:0000313" key="1">
    <source>
        <dbReference type="EMBL" id="KII83497.1"/>
    </source>
</evidence>
<reference evidence="1 2" key="1">
    <citation type="submission" date="2014-06" db="EMBL/GenBank/DDBJ databases">
        <title>Evolutionary Origins and Diversification of the Mycorrhizal Mutualists.</title>
        <authorList>
            <consortium name="DOE Joint Genome Institute"/>
            <consortium name="Mycorrhizal Genomics Consortium"/>
            <person name="Kohler A."/>
            <person name="Kuo A."/>
            <person name="Nagy L.G."/>
            <person name="Floudas D."/>
            <person name="Copeland A."/>
            <person name="Barry K.W."/>
            <person name="Cichocki N."/>
            <person name="Veneault-Fourrey C."/>
            <person name="LaButti K."/>
            <person name="Lindquist E.A."/>
            <person name="Lipzen A."/>
            <person name="Lundell T."/>
            <person name="Morin E."/>
            <person name="Murat C."/>
            <person name="Riley R."/>
            <person name="Ohm R."/>
            <person name="Sun H."/>
            <person name="Tunlid A."/>
            <person name="Henrissat B."/>
            <person name="Grigoriev I.V."/>
            <person name="Hibbett D.S."/>
            <person name="Martin F."/>
        </authorList>
    </citation>
    <scope>NUCLEOTIDE SEQUENCE [LARGE SCALE GENOMIC DNA]</scope>
    <source>
        <strain evidence="1 2">FD-325 SS-3</strain>
    </source>
</reference>
<keyword evidence="2" id="KW-1185">Reference proteome</keyword>
<dbReference type="HOGENOM" id="CLU_1023491_0_0_1"/>
<proteinExistence type="predicted"/>
<dbReference type="Proteomes" id="UP000053263">
    <property type="component" value="Unassembled WGS sequence"/>
</dbReference>
<dbReference type="EMBL" id="KN832577">
    <property type="protein sequence ID" value="KII83497.1"/>
    <property type="molecule type" value="Genomic_DNA"/>
</dbReference>
<accession>A0A0C9SQ97</accession>
<gene>
    <name evidence="1" type="ORF">PLICRDRAFT_180400</name>
</gene>
<name>A0A0C9SQ97_PLICR</name>
<protein>
    <submittedName>
        <fullName evidence="1">Uncharacterized protein</fullName>
    </submittedName>
</protein>
<sequence>MPVVRRYLTTYLHTHALRVRAYACTPGPSPSCPPSTLTPSWPRPRCPRTRYPRLRPRCPRPCPPAHAHALLPTPMPSCPRPCPPAHALPAPAPAVVFPFPPPRLPAPALVSALVPLPLAPRFPLMPTRTRSVLIAPRFPLMPTRTRSVLIATLAPTRMPSTPSAPIPFVQGLVRMRVHEQARAAVDLDAVRQRAALQMVALGVRLHRLSRDVTIVVQRVEEADVDGAREALIALRESFEAIVGDLFDAGAAWVDLAALPEDAAERVLARRRR</sequence>
<evidence type="ECO:0000313" key="2">
    <source>
        <dbReference type="Proteomes" id="UP000053263"/>
    </source>
</evidence>